<feature type="region of interest" description="Disordered" evidence="6">
    <location>
        <begin position="1"/>
        <end position="62"/>
    </location>
</feature>
<dbReference type="GO" id="GO:0004252">
    <property type="term" value="F:serine-type endopeptidase activity"/>
    <property type="evidence" value="ECO:0007669"/>
    <property type="project" value="InterPro"/>
</dbReference>
<dbReference type="KEGG" id="tpal:117641664"/>
<dbReference type="InterPro" id="IPR043504">
    <property type="entry name" value="Peptidase_S1_PA_chymotrypsin"/>
</dbReference>
<dbReference type="InterPro" id="IPR009003">
    <property type="entry name" value="Peptidase_S1_PA"/>
</dbReference>
<evidence type="ECO:0000259" key="7">
    <source>
        <dbReference type="PROSITE" id="PS50240"/>
    </source>
</evidence>
<dbReference type="InterPro" id="IPR041515">
    <property type="entry name" value="PPAF-2-like_Clip"/>
</dbReference>
<dbReference type="PRINTS" id="PR00722">
    <property type="entry name" value="CHYMOTRYPSIN"/>
</dbReference>
<dbReference type="Pfam" id="PF18322">
    <property type="entry name" value="CLIP_1"/>
    <property type="match status" value="1"/>
</dbReference>
<keyword evidence="2" id="KW-0964">Secreted</keyword>
<dbReference type="Proteomes" id="UP000515158">
    <property type="component" value="Unplaced"/>
</dbReference>
<dbReference type="FunFam" id="2.40.10.10:FF:000038">
    <property type="entry name" value="Serine protease"/>
    <property type="match status" value="1"/>
</dbReference>
<dbReference type="OrthoDB" id="6261922at2759"/>
<evidence type="ECO:0000313" key="9">
    <source>
        <dbReference type="RefSeq" id="XP_034235055.1"/>
    </source>
</evidence>
<gene>
    <name evidence="9" type="primary">LOC117641664</name>
</gene>
<evidence type="ECO:0000256" key="3">
    <source>
        <dbReference type="ARBA" id="ARBA00023157"/>
    </source>
</evidence>
<dbReference type="SMART" id="SM00020">
    <property type="entry name" value="Tryp_SPc"/>
    <property type="match status" value="1"/>
</dbReference>
<organism evidence="9">
    <name type="scientific">Thrips palmi</name>
    <name type="common">Melon thrips</name>
    <dbReference type="NCBI Taxonomy" id="161013"/>
    <lineage>
        <taxon>Eukaryota</taxon>
        <taxon>Metazoa</taxon>
        <taxon>Ecdysozoa</taxon>
        <taxon>Arthropoda</taxon>
        <taxon>Hexapoda</taxon>
        <taxon>Insecta</taxon>
        <taxon>Pterygota</taxon>
        <taxon>Neoptera</taxon>
        <taxon>Paraneoptera</taxon>
        <taxon>Thysanoptera</taxon>
        <taxon>Terebrantia</taxon>
        <taxon>Thripoidea</taxon>
        <taxon>Thripidae</taxon>
        <taxon>Thrips</taxon>
    </lineage>
</organism>
<dbReference type="InterPro" id="IPR001314">
    <property type="entry name" value="Peptidase_S1A"/>
</dbReference>
<evidence type="ECO:0000256" key="2">
    <source>
        <dbReference type="ARBA" id="ARBA00022525"/>
    </source>
</evidence>
<dbReference type="InterPro" id="IPR001254">
    <property type="entry name" value="Trypsin_dom"/>
</dbReference>
<dbReference type="InterPro" id="IPR018114">
    <property type="entry name" value="TRYPSIN_HIS"/>
</dbReference>
<dbReference type="PROSITE" id="PS00134">
    <property type="entry name" value="TRYPSIN_HIS"/>
    <property type="match status" value="1"/>
</dbReference>
<feature type="domain" description="Peptidase S1" evidence="7">
    <location>
        <begin position="360"/>
        <end position="613"/>
    </location>
</feature>
<evidence type="ECO:0000256" key="4">
    <source>
        <dbReference type="ARBA" id="ARBA00068096"/>
    </source>
</evidence>
<evidence type="ECO:0000256" key="5">
    <source>
        <dbReference type="ARBA" id="ARBA00076468"/>
    </source>
</evidence>
<dbReference type="CDD" id="cd00190">
    <property type="entry name" value="Tryp_SPc"/>
    <property type="match status" value="1"/>
</dbReference>
<dbReference type="AlphaFoldDB" id="A0A6P8YDT9"/>
<keyword evidence="8" id="KW-1185">Reference proteome</keyword>
<sequence>MPRCRPLESTSKKKQSPPECARIQTRDRDSGEPAACRLLPRPRDPAAARPGRPARQTSTAKAAMRTTVTVLALGALVALTAAKTTRPRPPVKPMVAARQSGPEYVDPEVLKEVFTSTAAPGAQAQRFAEDSKEPLSQEFICTIFGGPSCPVEGQPEAEPCLCDSPDGGCQCVPYYQCDKSTGSFNEFGVGVIDIRQGNSSCSHYIYKCCKPAKNPPQSPPPDSSPPPYSNNPQPSDPQPPFTEEPPYNPPPPSNPTNPSPPYNPDDPYPQPNGPGPINPDPDLYPSNPQPSPDPGVYNPTPDSPPYTPENPPYTPEPPPFTPEKPYTESTYTESPPYSPPQQPGPTKCGVRNPEGIGVRITGDEDGEAQFGEFPWMVAILKVETSEDDKKRNLYQCGGALITPQVVLTAAHCVKQIPARALKVRAGEWDTQTAKEMYRHQDVTVEDVTIHPEYYAGAVHNDVALLYLNDPVHLGYHISTICMPEQDQNFDYNKCFVSGWGKDKFGQQGRYQVILKKLELPMVPNDECQAQLRKTRLGHHFILHDSFICAGGEEGKDTCKGDGGSPLVCPMPGHPGRYQIAGVVAWGIDCGLAGVPGVYGKVSKFRQWVDQEIRAHNIDDAPYLP</sequence>
<dbReference type="PANTHER" id="PTHR24258">
    <property type="entry name" value="SERINE PROTEASE-RELATED"/>
    <property type="match status" value="1"/>
</dbReference>
<dbReference type="PROSITE" id="PS50240">
    <property type="entry name" value="TRYPSIN_DOM"/>
    <property type="match status" value="1"/>
</dbReference>
<dbReference type="GO" id="GO:0006508">
    <property type="term" value="P:proteolysis"/>
    <property type="evidence" value="ECO:0007669"/>
    <property type="project" value="InterPro"/>
</dbReference>
<name>A0A6P8YDT9_THRPL</name>
<feature type="compositionally biased region" description="Pro residues" evidence="6">
    <location>
        <begin position="213"/>
        <end position="279"/>
    </location>
</feature>
<evidence type="ECO:0000256" key="6">
    <source>
        <dbReference type="SAM" id="MobiDB-lite"/>
    </source>
</evidence>
<dbReference type="SUPFAM" id="SSF50494">
    <property type="entry name" value="Trypsin-like serine proteases"/>
    <property type="match status" value="1"/>
</dbReference>
<dbReference type="InParanoid" id="A0A6P8YDT9"/>
<evidence type="ECO:0000256" key="1">
    <source>
        <dbReference type="ARBA" id="ARBA00004613"/>
    </source>
</evidence>
<dbReference type="Gene3D" id="2.40.10.10">
    <property type="entry name" value="Trypsin-like serine proteases"/>
    <property type="match status" value="1"/>
</dbReference>
<keyword evidence="3" id="KW-1015">Disulfide bond</keyword>
<feature type="compositionally biased region" description="Pro residues" evidence="6">
    <location>
        <begin position="301"/>
        <end position="322"/>
    </location>
</feature>
<accession>A0A6P8YDT9</accession>
<dbReference type="RefSeq" id="XP_034235055.1">
    <property type="nucleotide sequence ID" value="XM_034379164.1"/>
</dbReference>
<dbReference type="PANTHER" id="PTHR24258:SF129">
    <property type="entry name" value="LP15124P-RELATED"/>
    <property type="match status" value="1"/>
</dbReference>
<protein>
    <recommendedName>
        <fullName evidence="4">Phenoloxidase-activating factor 2</fullName>
    </recommendedName>
    <alternativeName>
        <fullName evidence="5">Prophenoloxidase-activating factor II</fullName>
    </alternativeName>
</protein>
<reference evidence="9" key="1">
    <citation type="submission" date="2025-08" db="UniProtKB">
        <authorList>
            <consortium name="RefSeq"/>
        </authorList>
    </citation>
    <scope>IDENTIFICATION</scope>
    <source>
        <tissue evidence="9">Total insect</tissue>
    </source>
</reference>
<comment type="subcellular location">
    <subcellularLocation>
        <location evidence="1">Secreted</location>
    </subcellularLocation>
</comment>
<dbReference type="Pfam" id="PF00089">
    <property type="entry name" value="Trypsin"/>
    <property type="match status" value="1"/>
</dbReference>
<dbReference type="GeneID" id="117641664"/>
<feature type="compositionally biased region" description="Low complexity" evidence="6">
    <location>
        <begin position="323"/>
        <end position="335"/>
    </location>
</feature>
<proteinExistence type="predicted"/>
<dbReference type="GO" id="GO:0005576">
    <property type="term" value="C:extracellular region"/>
    <property type="evidence" value="ECO:0007669"/>
    <property type="project" value="UniProtKB-SubCell"/>
</dbReference>
<evidence type="ECO:0000313" key="8">
    <source>
        <dbReference type="Proteomes" id="UP000515158"/>
    </source>
</evidence>
<dbReference type="FunCoup" id="A0A6P8YDT9">
    <property type="interactions" value="48"/>
</dbReference>
<feature type="region of interest" description="Disordered" evidence="6">
    <location>
        <begin position="213"/>
        <end position="355"/>
    </location>
</feature>